<organism evidence="1 2">
    <name type="scientific">Tilletia horrida</name>
    <dbReference type="NCBI Taxonomy" id="155126"/>
    <lineage>
        <taxon>Eukaryota</taxon>
        <taxon>Fungi</taxon>
        <taxon>Dikarya</taxon>
        <taxon>Basidiomycota</taxon>
        <taxon>Ustilaginomycotina</taxon>
        <taxon>Exobasidiomycetes</taxon>
        <taxon>Tilletiales</taxon>
        <taxon>Tilletiaceae</taxon>
        <taxon>Tilletia</taxon>
    </lineage>
</organism>
<dbReference type="Proteomes" id="UP001176517">
    <property type="component" value="Unassembled WGS sequence"/>
</dbReference>
<name>A0AAN6GNM3_9BASI</name>
<dbReference type="AlphaFoldDB" id="A0AAN6GNM3"/>
<keyword evidence="2" id="KW-1185">Reference proteome</keyword>
<dbReference type="EMBL" id="JAPDMZ010000123">
    <property type="protein sequence ID" value="KAK0548999.1"/>
    <property type="molecule type" value="Genomic_DNA"/>
</dbReference>
<evidence type="ECO:0000313" key="2">
    <source>
        <dbReference type="Proteomes" id="UP001176517"/>
    </source>
</evidence>
<sequence length="223" mass="24431">MASTRDCSIIFNVSTPEATRKLTDEGLKLGVARSIAANGKFPSANVVWRSAAPEPNWVAKWTEGKYALSWTPDLGQVGAQIKLVGSWQPAQIGSRYDVDADGKWQASGSGYDRNSITVRNLSTAPLHIVIGAQSVLTGEFEPIWVDPHATNDSNKSTFLPDQRLLLWYGKDVQQASVFDPSSCECMPGQLNPSSARTPWSQASGSKWQADFDLDEGYWKIQPI</sequence>
<gene>
    <name evidence="1" type="ORF">OC846_004270</name>
</gene>
<protein>
    <submittedName>
        <fullName evidence="1">Uncharacterized protein</fullName>
    </submittedName>
</protein>
<reference evidence="1" key="1">
    <citation type="journal article" date="2023" name="PhytoFront">
        <title>Draft Genome Resources of Seven Strains of Tilletia horrida, Causal Agent of Kernel Smut of Rice.</title>
        <authorList>
            <person name="Khanal S."/>
            <person name="Antony Babu S."/>
            <person name="Zhou X.G."/>
        </authorList>
    </citation>
    <scope>NUCLEOTIDE SEQUENCE</scope>
    <source>
        <strain evidence="1">TX6</strain>
    </source>
</reference>
<comment type="caution">
    <text evidence="1">The sequence shown here is derived from an EMBL/GenBank/DDBJ whole genome shotgun (WGS) entry which is preliminary data.</text>
</comment>
<accession>A0AAN6GNM3</accession>
<evidence type="ECO:0000313" key="1">
    <source>
        <dbReference type="EMBL" id="KAK0548999.1"/>
    </source>
</evidence>
<proteinExistence type="predicted"/>